<dbReference type="EMBL" id="QRQN01000056">
    <property type="protein sequence ID" value="RHN02021.1"/>
    <property type="molecule type" value="Genomic_DNA"/>
</dbReference>
<reference evidence="2 5" key="1">
    <citation type="submission" date="2015-09" db="EMBL/GenBank/DDBJ databases">
        <authorList>
            <consortium name="Pathogen Informatics"/>
        </authorList>
    </citation>
    <scope>NUCLEOTIDE SEQUENCE [LARGE SCALE GENOMIC DNA]</scope>
    <source>
        <strain evidence="2 5">2789STDY5834960</strain>
    </source>
</reference>
<dbReference type="Proteomes" id="UP000283586">
    <property type="component" value="Unassembled WGS sequence"/>
</dbReference>
<dbReference type="OrthoDB" id="9789980at2"/>
<organism evidence="2 5">
    <name type="scientific">Roseburia intestinalis</name>
    <dbReference type="NCBI Taxonomy" id="166486"/>
    <lineage>
        <taxon>Bacteria</taxon>
        <taxon>Bacillati</taxon>
        <taxon>Bacillota</taxon>
        <taxon>Clostridia</taxon>
        <taxon>Lachnospirales</taxon>
        <taxon>Lachnospiraceae</taxon>
        <taxon>Roseburia</taxon>
    </lineage>
</organism>
<dbReference type="Pfam" id="PF09951">
    <property type="entry name" value="Imm33"/>
    <property type="match status" value="1"/>
</dbReference>
<name>A0A173VYQ3_9FIRM</name>
<evidence type="ECO:0000313" key="5">
    <source>
        <dbReference type="Proteomes" id="UP000095350"/>
    </source>
</evidence>
<dbReference type="EMBL" id="CYXZ01000072">
    <property type="protein sequence ID" value="CUN32679.1"/>
    <property type="molecule type" value="Genomic_DNA"/>
</dbReference>
<dbReference type="RefSeq" id="WP_055196178.1">
    <property type="nucleotide sequence ID" value="NZ_CABIYH010000072.1"/>
</dbReference>
<accession>A0A173VYQ3</accession>
<sequence>MHSTMNLGGCVVSKNILEKRGRLKWCFREESVNNIDNGWRFLSEIDTDEFLADSKNMVICDWGTIFEIEPAIALIFELPIGTELTLEYDGSQKCFVDSETGEKLIF</sequence>
<evidence type="ECO:0000313" key="3">
    <source>
        <dbReference type="EMBL" id="RHA59935.1"/>
    </source>
</evidence>
<proteinExistence type="predicted"/>
<protein>
    <submittedName>
        <fullName evidence="3">DUF2185 domain-containing protein</fullName>
    </submittedName>
    <submittedName>
        <fullName evidence="2">Protein of uncharacterized function (DUF2185)</fullName>
    </submittedName>
</protein>
<gene>
    <name evidence="3" type="ORF">DW927_20275</name>
    <name evidence="4" type="ORF">DWZ31_19610</name>
    <name evidence="2" type="ORF">ERS852572_03961</name>
</gene>
<dbReference type="EMBL" id="QSFP01000057">
    <property type="protein sequence ID" value="RHA59935.1"/>
    <property type="molecule type" value="Genomic_DNA"/>
</dbReference>
<evidence type="ECO:0000313" key="6">
    <source>
        <dbReference type="Proteomes" id="UP000283586"/>
    </source>
</evidence>
<reference evidence="6 7" key="2">
    <citation type="submission" date="2018-08" db="EMBL/GenBank/DDBJ databases">
        <title>A genome reference for cultivated species of the human gut microbiota.</title>
        <authorList>
            <person name="Zou Y."/>
            <person name="Xue W."/>
            <person name="Luo G."/>
        </authorList>
    </citation>
    <scope>NUCLEOTIDE SEQUENCE [LARGE SCALE GENOMIC DNA]</scope>
    <source>
        <strain evidence="4 6">AF31-21AC</strain>
        <strain evidence="3 7">AM43-11</strain>
    </source>
</reference>
<evidence type="ECO:0000313" key="2">
    <source>
        <dbReference type="EMBL" id="CUN32679.1"/>
    </source>
</evidence>
<dbReference type="STRING" id="166486.ERS852572_03961"/>
<dbReference type="InterPro" id="IPR018689">
    <property type="entry name" value="Imm33_dom"/>
</dbReference>
<dbReference type="Proteomes" id="UP000095350">
    <property type="component" value="Unassembled WGS sequence"/>
</dbReference>
<evidence type="ECO:0000313" key="7">
    <source>
        <dbReference type="Proteomes" id="UP000284465"/>
    </source>
</evidence>
<dbReference type="PaxDb" id="166486-ERS852572_03961"/>
<evidence type="ECO:0000259" key="1">
    <source>
        <dbReference type="Pfam" id="PF09951"/>
    </source>
</evidence>
<evidence type="ECO:0000313" key="4">
    <source>
        <dbReference type="EMBL" id="RHN02021.1"/>
    </source>
</evidence>
<feature type="domain" description="Immunity protein Imm33" evidence="1">
    <location>
        <begin position="10"/>
        <end position="91"/>
    </location>
</feature>
<dbReference type="Proteomes" id="UP000284465">
    <property type="component" value="Unassembled WGS sequence"/>
</dbReference>
<dbReference type="AlphaFoldDB" id="A0A173VYQ3"/>